<reference evidence="1 2" key="1">
    <citation type="submission" date="2014-11" db="EMBL/GenBank/DDBJ databases">
        <authorList>
            <person name="Aslett M.A."/>
            <person name="De Silva N."/>
        </authorList>
    </citation>
    <scope>NUCLEOTIDE SEQUENCE [LARGE SCALE GENOMIC DNA]</scope>
    <source>
        <strain evidence="1 2">ATCC9714</strain>
    </source>
</reference>
<proteinExistence type="predicted"/>
<dbReference type="GeneID" id="97538375"/>
<dbReference type="Gene3D" id="3.90.550.10">
    <property type="entry name" value="Spore Coat Polysaccharide Biosynthesis Protein SpsA, Chain A"/>
    <property type="match status" value="1"/>
</dbReference>
<dbReference type="PANTHER" id="PTHR21485">
    <property type="entry name" value="HAD SUPERFAMILY MEMBERS CMAS AND KDSC"/>
    <property type="match status" value="1"/>
</dbReference>
<keyword evidence="1" id="KW-0548">Nucleotidyltransferase</keyword>
<dbReference type="PANTHER" id="PTHR21485:SF6">
    <property type="entry name" value="N-ACYLNEURAMINATE CYTIDYLYLTRANSFERASE-RELATED"/>
    <property type="match status" value="1"/>
</dbReference>
<dbReference type="CDD" id="cd02513">
    <property type="entry name" value="CMP-NeuAc_Synthase"/>
    <property type="match status" value="1"/>
</dbReference>
<dbReference type="EMBL" id="LN679998">
    <property type="protein sequence ID" value="CEJ74661.1"/>
    <property type="molecule type" value="Genomic_DNA"/>
</dbReference>
<dbReference type="RefSeq" id="WP_054630206.1">
    <property type="nucleotide sequence ID" value="NZ_BDJI01000002.1"/>
</dbReference>
<dbReference type="InterPro" id="IPR003329">
    <property type="entry name" value="Cytidylyl_trans"/>
</dbReference>
<sequence>MNCKNILAIVPARAGSKGIKDKNITDLNGKPLIAYSIEAGLKSKYINKVVVTTDGEEIAKVAKEYGADVPFLRPKHLATDTSKTIDAVTHCIDELKNQGQKYDYVVLLQPTQPLRQAWHIDEAIELIIEKDEDALVSVSKVKDHPILMRTIDESGHAVNLLEGSSTKRRQDFPDFYKVNGAIYINKINDNLNNDTSLNDNKLVYIMDEKYDVDIDEMLDLQIARLIIDKL</sequence>
<dbReference type="GO" id="GO:0008781">
    <property type="term" value="F:N-acylneuraminate cytidylyltransferase activity"/>
    <property type="evidence" value="ECO:0007669"/>
    <property type="project" value="UniProtKB-EC"/>
</dbReference>
<dbReference type="InterPro" id="IPR050793">
    <property type="entry name" value="CMP-NeuNAc_synthase"/>
</dbReference>
<name>A0ABP1XTI0_PARSO</name>
<organism evidence="1 2">
    <name type="scientific">Paraclostridium sordellii</name>
    <name type="common">Clostridium sordellii</name>
    <dbReference type="NCBI Taxonomy" id="1505"/>
    <lineage>
        <taxon>Bacteria</taxon>
        <taxon>Bacillati</taxon>
        <taxon>Bacillota</taxon>
        <taxon>Clostridia</taxon>
        <taxon>Peptostreptococcales</taxon>
        <taxon>Peptostreptococcaceae</taxon>
        <taxon>Paraclostridium</taxon>
    </lineage>
</organism>
<accession>A0ABP1XTI0</accession>
<keyword evidence="1" id="KW-0808">Transferase</keyword>
<dbReference type="Pfam" id="PF02348">
    <property type="entry name" value="CTP_transf_3"/>
    <property type="match status" value="1"/>
</dbReference>
<dbReference type="SUPFAM" id="SSF53448">
    <property type="entry name" value="Nucleotide-diphospho-sugar transferases"/>
    <property type="match status" value="1"/>
</dbReference>
<evidence type="ECO:0000313" key="1">
    <source>
        <dbReference type="EMBL" id="CEJ74661.1"/>
    </source>
</evidence>
<evidence type="ECO:0000313" key="2">
    <source>
        <dbReference type="Proteomes" id="UP000032811"/>
    </source>
</evidence>
<protein>
    <submittedName>
        <fullName evidence="1">N-acylneuraminate cytidylyltransferase</fullName>
        <ecNumber evidence="1">2.7.7.43</ecNumber>
    </submittedName>
</protein>
<gene>
    <name evidence="1" type="ORF">ATCC9714_25491</name>
</gene>
<keyword evidence="2" id="KW-1185">Reference proteome</keyword>
<dbReference type="Proteomes" id="UP000032811">
    <property type="component" value="Chromosome 1"/>
</dbReference>
<dbReference type="EC" id="2.7.7.43" evidence="1"/>
<dbReference type="InterPro" id="IPR029044">
    <property type="entry name" value="Nucleotide-diphossugar_trans"/>
</dbReference>